<organism evidence="1 2">
    <name type="scientific">Evansella vedderi</name>
    <dbReference type="NCBI Taxonomy" id="38282"/>
    <lineage>
        <taxon>Bacteria</taxon>
        <taxon>Bacillati</taxon>
        <taxon>Bacillota</taxon>
        <taxon>Bacilli</taxon>
        <taxon>Bacillales</taxon>
        <taxon>Bacillaceae</taxon>
        <taxon>Evansella</taxon>
    </lineage>
</organism>
<dbReference type="EMBL" id="JAUSUG010000009">
    <property type="protein sequence ID" value="MDQ0255090.1"/>
    <property type="molecule type" value="Genomic_DNA"/>
</dbReference>
<dbReference type="Gene3D" id="3.10.450.50">
    <property type="match status" value="1"/>
</dbReference>
<reference evidence="1 2" key="1">
    <citation type="submission" date="2023-07" db="EMBL/GenBank/DDBJ databases">
        <title>Genomic Encyclopedia of Type Strains, Phase IV (KMG-IV): sequencing the most valuable type-strain genomes for metagenomic binning, comparative biology and taxonomic classification.</title>
        <authorList>
            <person name="Goeker M."/>
        </authorList>
    </citation>
    <scope>NUCLEOTIDE SEQUENCE [LARGE SCALE GENOMIC DNA]</scope>
    <source>
        <strain evidence="1 2">DSM 9768</strain>
    </source>
</reference>
<evidence type="ECO:0000313" key="2">
    <source>
        <dbReference type="Proteomes" id="UP001230005"/>
    </source>
</evidence>
<accession>A0ABT9ZV24</accession>
<comment type="caution">
    <text evidence="1">The sequence shown here is derived from an EMBL/GenBank/DDBJ whole genome shotgun (WGS) entry which is preliminary data.</text>
</comment>
<protein>
    <recommendedName>
        <fullName evidence="3">Steroid delta-isomerase</fullName>
    </recommendedName>
</protein>
<proteinExistence type="predicted"/>
<name>A0ABT9ZV24_9BACI</name>
<dbReference type="SUPFAM" id="SSF54427">
    <property type="entry name" value="NTF2-like"/>
    <property type="match status" value="1"/>
</dbReference>
<dbReference type="Proteomes" id="UP001230005">
    <property type="component" value="Unassembled WGS sequence"/>
</dbReference>
<dbReference type="InterPro" id="IPR032710">
    <property type="entry name" value="NTF2-like_dom_sf"/>
</dbReference>
<evidence type="ECO:0000313" key="1">
    <source>
        <dbReference type="EMBL" id="MDQ0255090.1"/>
    </source>
</evidence>
<keyword evidence="2" id="KW-1185">Reference proteome</keyword>
<sequence>MRERYSKLFNENPNQHAKLLARIVQDNVVVDHEHVTGRANGKEVYAMAIYEVIDDKIATVWFKR</sequence>
<gene>
    <name evidence="1" type="ORF">J2S74_002472</name>
</gene>
<evidence type="ECO:0008006" key="3">
    <source>
        <dbReference type="Google" id="ProtNLM"/>
    </source>
</evidence>